<proteinExistence type="predicted"/>
<accession>X1HSA9</accession>
<feature type="non-terminal residue" evidence="1">
    <location>
        <position position="256"/>
    </location>
</feature>
<dbReference type="AlphaFoldDB" id="X1HSA9"/>
<organism evidence="1">
    <name type="scientific">marine sediment metagenome</name>
    <dbReference type="NCBI Taxonomy" id="412755"/>
    <lineage>
        <taxon>unclassified sequences</taxon>
        <taxon>metagenomes</taxon>
        <taxon>ecological metagenomes</taxon>
    </lineage>
</organism>
<dbReference type="EMBL" id="BARU01032607">
    <property type="protein sequence ID" value="GAH73016.1"/>
    <property type="molecule type" value="Genomic_DNA"/>
</dbReference>
<protein>
    <submittedName>
        <fullName evidence="1">Uncharacterized protein</fullName>
    </submittedName>
</protein>
<sequence>MYWQNLRLVDARALTGTSGVETVDLPESGILSSMDIRFDAIEDEATRNLIKGQIDCLTKIEVVHMGTQVIKSYTGRVARGIGFLDDQRIPFAQRGYAALGVSGYVYVPINFGRRQRDTEYAIDLSRLIDPKLKITWDCTITDPYTGGGFHSTTPVAQLTVITHTVRDLAVPPKGYIKTSQVKEYGIAASTIEDVKFPLGNPYRRIIIRPFEETAGTWGQSIPKWLLSKIELDINDGEKKPVQMKDEDYVNAYLRDY</sequence>
<comment type="caution">
    <text evidence="1">The sequence shown here is derived from an EMBL/GenBank/DDBJ whole genome shotgun (WGS) entry which is preliminary data.</text>
</comment>
<evidence type="ECO:0000313" key="1">
    <source>
        <dbReference type="EMBL" id="GAH73016.1"/>
    </source>
</evidence>
<reference evidence="1" key="1">
    <citation type="journal article" date="2014" name="Front. Microbiol.">
        <title>High frequency of phylogenetically diverse reductive dehalogenase-homologous genes in deep subseafloor sedimentary metagenomes.</title>
        <authorList>
            <person name="Kawai M."/>
            <person name="Futagami T."/>
            <person name="Toyoda A."/>
            <person name="Takaki Y."/>
            <person name="Nishi S."/>
            <person name="Hori S."/>
            <person name="Arai W."/>
            <person name="Tsubouchi T."/>
            <person name="Morono Y."/>
            <person name="Uchiyama I."/>
            <person name="Ito T."/>
            <person name="Fujiyama A."/>
            <person name="Inagaki F."/>
            <person name="Takami H."/>
        </authorList>
    </citation>
    <scope>NUCLEOTIDE SEQUENCE</scope>
    <source>
        <strain evidence="1">Expedition CK06-06</strain>
    </source>
</reference>
<gene>
    <name evidence="1" type="ORF">S03H2_51399</name>
</gene>
<name>X1HSA9_9ZZZZ</name>